<protein>
    <submittedName>
        <fullName evidence="2">VOC family protein</fullName>
    </submittedName>
</protein>
<evidence type="ECO:0000313" key="3">
    <source>
        <dbReference type="Proteomes" id="UP001520878"/>
    </source>
</evidence>
<dbReference type="RefSeq" id="WP_229156585.1">
    <property type="nucleotide sequence ID" value="NZ_JAJEWP010000001.1"/>
</dbReference>
<reference evidence="2 3" key="1">
    <citation type="submission" date="2021-10" db="EMBL/GenBank/DDBJ databases">
        <title>Draft genome of Aestuariibacter halophilus JC2043.</title>
        <authorList>
            <person name="Emsley S.A."/>
            <person name="Pfannmuller K.M."/>
            <person name="Ushijima B."/>
            <person name="Saw J.H."/>
            <person name="Videau P."/>
        </authorList>
    </citation>
    <scope>NUCLEOTIDE SEQUENCE [LARGE SCALE GENOMIC DNA]</scope>
    <source>
        <strain evidence="2 3">JC2043</strain>
    </source>
</reference>
<dbReference type="InterPro" id="IPR004360">
    <property type="entry name" value="Glyas_Fos-R_dOase_dom"/>
</dbReference>
<evidence type="ECO:0000313" key="2">
    <source>
        <dbReference type="EMBL" id="MCC2614660.1"/>
    </source>
</evidence>
<dbReference type="PANTHER" id="PTHR36503">
    <property type="entry name" value="BLR2520 PROTEIN"/>
    <property type="match status" value="1"/>
</dbReference>
<organism evidence="2 3">
    <name type="scientific">Fluctibacter halophilus</name>
    <dbReference type="NCBI Taxonomy" id="226011"/>
    <lineage>
        <taxon>Bacteria</taxon>
        <taxon>Pseudomonadati</taxon>
        <taxon>Pseudomonadota</taxon>
        <taxon>Gammaproteobacteria</taxon>
        <taxon>Alteromonadales</taxon>
        <taxon>Alteromonadaceae</taxon>
        <taxon>Fluctibacter</taxon>
    </lineage>
</organism>
<dbReference type="CDD" id="cd06587">
    <property type="entry name" value="VOC"/>
    <property type="match status" value="1"/>
</dbReference>
<gene>
    <name evidence="2" type="ORF">LJ739_00210</name>
</gene>
<evidence type="ECO:0000259" key="1">
    <source>
        <dbReference type="Pfam" id="PF00903"/>
    </source>
</evidence>
<accession>A0ABS8G256</accession>
<name>A0ABS8G256_9ALTE</name>
<keyword evidence="3" id="KW-1185">Reference proteome</keyword>
<feature type="domain" description="Glyoxalase/fosfomycin resistance/dioxygenase" evidence="1">
    <location>
        <begin position="9"/>
        <end position="110"/>
    </location>
</feature>
<dbReference type="Pfam" id="PF00903">
    <property type="entry name" value="Glyoxalase"/>
    <property type="match status" value="1"/>
</dbReference>
<dbReference type="Proteomes" id="UP001520878">
    <property type="component" value="Unassembled WGS sequence"/>
</dbReference>
<dbReference type="Gene3D" id="3.10.180.10">
    <property type="entry name" value="2,3-Dihydroxybiphenyl 1,2-Dioxygenase, domain 1"/>
    <property type="match status" value="1"/>
</dbReference>
<proteinExistence type="predicted"/>
<dbReference type="SUPFAM" id="SSF54593">
    <property type="entry name" value="Glyoxalase/Bleomycin resistance protein/Dihydroxybiphenyl dioxygenase"/>
    <property type="match status" value="1"/>
</dbReference>
<dbReference type="InterPro" id="IPR029068">
    <property type="entry name" value="Glyas_Bleomycin-R_OHBP_Dase"/>
</dbReference>
<dbReference type="PANTHER" id="PTHR36503:SF1">
    <property type="entry name" value="BLR2520 PROTEIN"/>
    <property type="match status" value="1"/>
</dbReference>
<comment type="caution">
    <text evidence="2">The sequence shown here is derived from an EMBL/GenBank/DDBJ whole genome shotgun (WGS) entry which is preliminary data.</text>
</comment>
<dbReference type="EMBL" id="JAJEWP010000001">
    <property type="protein sequence ID" value="MCC2614660.1"/>
    <property type="molecule type" value="Genomic_DNA"/>
</dbReference>
<sequence>MELGQFSVSLKVADIAASQRFYTALGFETEQGCGSIEDKWLIMRRGETIIGLFQDMLDSNLLTFNPGDARAVQAHLQQQGYTIDTPIDPQNSEGPAHFFVKDPDGNTLMFDQW</sequence>